<dbReference type="OrthoDB" id="4907at2157"/>
<accession>M0M0E9</accession>
<protein>
    <submittedName>
        <fullName evidence="2">NAD-dependent epimerase/dehydratase</fullName>
    </submittedName>
</protein>
<proteinExistence type="predicted"/>
<dbReference type="PANTHER" id="PTHR43245">
    <property type="entry name" value="BIFUNCTIONAL POLYMYXIN RESISTANCE PROTEIN ARNA"/>
    <property type="match status" value="1"/>
</dbReference>
<dbReference type="eggNOG" id="arCOG01369">
    <property type="taxonomic scope" value="Archaea"/>
</dbReference>
<comment type="caution">
    <text evidence="2">The sequence shown here is derived from an EMBL/GenBank/DDBJ whole genome shotgun (WGS) entry which is preliminary data.</text>
</comment>
<gene>
    <name evidence="2" type="ORF">C447_11600</name>
</gene>
<evidence type="ECO:0000259" key="1">
    <source>
        <dbReference type="Pfam" id="PF01370"/>
    </source>
</evidence>
<feature type="domain" description="NAD-dependent epimerase/dehydratase" evidence="1">
    <location>
        <begin position="10"/>
        <end position="196"/>
    </location>
</feature>
<feature type="non-terminal residue" evidence="2">
    <location>
        <position position="197"/>
    </location>
</feature>
<dbReference type="AlphaFoldDB" id="M0M0E9"/>
<reference evidence="2 3" key="1">
    <citation type="journal article" date="2014" name="PLoS Genet.">
        <title>Phylogenetically driven sequencing of extremely halophilic archaea reveals strategies for static and dynamic osmo-response.</title>
        <authorList>
            <person name="Becker E.A."/>
            <person name="Seitzer P.M."/>
            <person name="Tritt A."/>
            <person name="Larsen D."/>
            <person name="Krusor M."/>
            <person name="Yao A.I."/>
            <person name="Wu D."/>
            <person name="Madern D."/>
            <person name="Eisen J.A."/>
            <person name="Darling A.E."/>
            <person name="Facciotti M.T."/>
        </authorList>
    </citation>
    <scope>NUCLEOTIDE SEQUENCE [LARGE SCALE GENOMIC DNA]</scope>
    <source>
        <strain evidence="2 3">100A6</strain>
    </source>
</reference>
<dbReference type="InterPro" id="IPR036291">
    <property type="entry name" value="NAD(P)-bd_dom_sf"/>
</dbReference>
<dbReference type="InterPro" id="IPR050177">
    <property type="entry name" value="Lipid_A_modif_metabolic_enz"/>
</dbReference>
<evidence type="ECO:0000313" key="3">
    <source>
        <dbReference type="Proteomes" id="UP000011566"/>
    </source>
</evidence>
<dbReference type="RefSeq" id="WP_007694028.1">
    <property type="nucleotide sequence ID" value="NZ_AOMB01000032.1"/>
</dbReference>
<dbReference type="PANTHER" id="PTHR43245:SF13">
    <property type="entry name" value="UDP-D-APIOSE_UDP-D-XYLOSE SYNTHASE 2"/>
    <property type="match status" value="1"/>
</dbReference>
<keyword evidence="3" id="KW-1185">Reference proteome</keyword>
<dbReference type="SUPFAM" id="SSF51735">
    <property type="entry name" value="NAD(P)-binding Rossmann-fold domains"/>
    <property type="match status" value="1"/>
</dbReference>
<dbReference type="EMBL" id="AOMB01000032">
    <property type="protein sequence ID" value="EMA38079.1"/>
    <property type="molecule type" value="Genomic_DNA"/>
</dbReference>
<evidence type="ECO:0000313" key="2">
    <source>
        <dbReference type="EMBL" id="EMA38079.1"/>
    </source>
</evidence>
<dbReference type="InterPro" id="IPR001509">
    <property type="entry name" value="Epimerase_deHydtase"/>
</dbReference>
<name>M0M0E9_9EURY</name>
<dbReference type="Pfam" id="PF01370">
    <property type="entry name" value="Epimerase"/>
    <property type="match status" value="1"/>
</dbReference>
<organism evidence="2 3">
    <name type="scientific">Halococcus hamelinensis 100A6</name>
    <dbReference type="NCBI Taxonomy" id="1132509"/>
    <lineage>
        <taxon>Archaea</taxon>
        <taxon>Methanobacteriati</taxon>
        <taxon>Methanobacteriota</taxon>
        <taxon>Stenosarchaea group</taxon>
        <taxon>Halobacteria</taxon>
        <taxon>Halobacteriales</taxon>
        <taxon>Halococcaceae</taxon>
        <taxon>Halococcus</taxon>
    </lineage>
</organism>
<dbReference type="Gene3D" id="3.40.50.720">
    <property type="entry name" value="NAD(P)-binding Rossmann-like Domain"/>
    <property type="match status" value="1"/>
</dbReference>
<dbReference type="Proteomes" id="UP000011566">
    <property type="component" value="Unassembled WGS sequence"/>
</dbReference>
<sequence length="197" mass="21119">MKPAIEDRTVVVTGGSGFIGSHLVEAVAPTNDVRVVDTAGGQQSRRFPTDVDVVTGDVRDAATRDAALDGADVLFHEAAIASVERSIEEPEESHAVNVDATLSLLETARRTGTRVVFASSAAIYGDPDRVPVSEDEPKAPNSPYGLEKLSGDHYCRLYNHLYDVETVSLRYFNVYGPRQSAGSYSGVISTFVSQAQS</sequence>